<organism evidence="4 5">
    <name type="scientific">Arabidopsis suecica</name>
    <name type="common">Swedish thale-cress</name>
    <name type="synonym">Cardaminopsis suecica</name>
    <dbReference type="NCBI Taxonomy" id="45249"/>
    <lineage>
        <taxon>Eukaryota</taxon>
        <taxon>Viridiplantae</taxon>
        <taxon>Streptophyta</taxon>
        <taxon>Embryophyta</taxon>
        <taxon>Tracheophyta</taxon>
        <taxon>Spermatophyta</taxon>
        <taxon>Magnoliopsida</taxon>
        <taxon>eudicotyledons</taxon>
        <taxon>Gunneridae</taxon>
        <taxon>Pentapetalae</taxon>
        <taxon>rosids</taxon>
        <taxon>malvids</taxon>
        <taxon>Brassicales</taxon>
        <taxon>Brassicaceae</taxon>
        <taxon>Camelineae</taxon>
        <taxon>Arabidopsis</taxon>
    </lineage>
</organism>
<name>A0A8T1XYU2_ARASU</name>
<feature type="region of interest" description="Disordered" evidence="2">
    <location>
        <begin position="74"/>
        <end position="127"/>
    </location>
</feature>
<gene>
    <name evidence="4" type="ORF">ISN44_As13g029880</name>
</gene>
<keyword evidence="1" id="KW-0175">Coiled coil</keyword>
<evidence type="ECO:0000313" key="5">
    <source>
        <dbReference type="Proteomes" id="UP000694251"/>
    </source>
</evidence>
<evidence type="ECO:0000313" key="4">
    <source>
        <dbReference type="EMBL" id="KAG7539328.1"/>
    </source>
</evidence>
<protein>
    <submittedName>
        <fullName evidence="4">Retrotransposon gag domain</fullName>
    </submittedName>
</protein>
<dbReference type="PANTHER" id="PTHR33240">
    <property type="entry name" value="OS08G0508500 PROTEIN"/>
    <property type="match status" value="1"/>
</dbReference>
<proteinExistence type="predicted"/>
<feature type="compositionally biased region" description="Basic and acidic residues" evidence="2">
    <location>
        <begin position="373"/>
        <end position="421"/>
    </location>
</feature>
<dbReference type="Proteomes" id="UP000694251">
    <property type="component" value="Chromosome 13"/>
</dbReference>
<dbReference type="OrthoDB" id="1745575at2759"/>
<reference evidence="4 5" key="1">
    <citation type="submission" date="2020-12" db="EMBL/GenBank/DDBJ databases">
        <title>Concerted genomic and epigenomic changes stabilize Arabidopsis allopolyploids.</title>
        <authorList>
            <person name="Chen Z."/>
        </authorList>
    </citation>
    <scope>NUCLEOTIDE SEQUENCE [LARGE SCALE GENOMIC DNA]</scope>
    <source>
        <strain evidence="4">As9502</strain>
        <tissue evidence="4">Leaf</tissue>
    </source>
</reference>
<keyword evidence="5" id="KW-1185">Reference proteome</keyword>
<evidence type="ECO:0000256" key="2">
    <source>
        <dbReference type="SAM" id="MobiDB-lite"/>
    </source>
</evidence>
<feature type="domain" description="Retrotransposon gag" evidence="3">
    <location>
        <begin position="245"/>
        <end position="332"/>
    </location>
</feature>
<dbReference type="AlphaFoldDB" id="A0A8T1XYU2"/>
<feature type="coiled-coil region" evidence="1">
    <location>
        <begin position="13"/>
        <end position="54"/>
    </location>
</feature>
<dbReference type="CDD" id="cd00303">
    <property type="entry name" value="retropepsin_like"/>
    <property type="match status" value="1"/>
</dbReference>
<evidence type="ECO:0000256" key="1">
    <source>
        <dbReference type="SAM" id="Coils"/>
    </source>
</evidence>
<dbReference type="PANTHER" id="PTHR33240:SF8">
    <property type="entry name" value="OS03G0439900 PROTEIN"/>
    <property type="match status" value="1"/>
</dbReference>
<sequence length="730" mass="81998">MTGLEDTTNTEANRDVTAQLEALNAKLLETTQKLAQIEADNHKLREENASLVIAGRVLTEASSRYRGVHVNPMQDLNATPRSEHVTPRTVNGRSQTLRHEHDGTNHDTRETRDDLGREDNLTLPAGRNTTHFVGAESEPIVRSAETAYLEALFSKRLGEVEAMIGRLPGVPAPIRKSTLHSFADTPFSDEIALIEMPRKFTFPAMKMYDGTSDPDNHVAQYKQRMFTTAIQRECREATMCKGFGSSLTGAALQWFINLPNGSIDSFASLTDLFVEQFASSRNLEKTADDLYEIRQKRDEPLRDYVGRFNKEKVSIPCCNMSTAISAFKRGLLPDGDLYKELTKYQCRTMEDVLSRAWAQIKWEEDSAYRYRHSPRSDSRVIRNERSCREDKPYQRPRSESTRNDNRSTHRPLSREDGEKRVSSTWPDISNLSISHADLVGALKEMGGTVRWPQKMKAPDDKRDTSKWCEFHNDHGHRTEDCITLRIEVNELLKKGHLREYLSDRTRNRMDSQNDQQAVTKTAPISPPKHDRVINVISGGSEISGITHSAAKRNTRAVKNLHGKGTNMQADTPTCTISFSTGRCNTSSKHHDALVISLTVANCLMKRILVDNGSSTNILYIQAYKELGLDEAGLTRKSTPLIGFSGEVKQTIGEVTLPVYAGGINKHTKFLVVDCPSAYNAIVGRPWIHDMGAIPSTFHQTIKFPTPYGVKEIVGEQENARSCYQTTLKGK</sequence>
<dbReference type="EMBL" id="JAEFBJ010000013">
    <property type="protein sequence ID" value="KAG7539328.1"/>
    <property type="molecule type" value="Genomic_DNA"/>
</dbReference>
<dbReference type="InterPro" id="IPR005162">
    <property type="entry name" value="Retrotrans_gag_dom"/>
</dbReference>
<comment type="caution">
    <text evidence="4">The sequence shown here is derived from an EMBL/GenBank/DDBJ whole genome shotgun (WGS) entry which is preliminary data.</text>
</comment>
<feature type="compositionally biased region" description="Basic and acidic residues" evidence="2">
    <location>
        <begin position="97"/>
        <end position="120"/>
    </location>
</feature>
<feature type="region of interest" description="Disordered" evidence="2">
    <location>
        <begin position="373"/>
        <end position="424"/>
    </location>
</feature>
<accession>A0A8T1XYU2</accession>
<evidence type="ECO:0000259" key="3">
    <source>
        <dbReference type="Pfam" id="PF03732"/>
    </source>
</evidence>
<dbReference type="Pfam" id="PF03732">
    <property type="entry name" value="Retrotrans_gag"/>
    <property type="match status" value="1"/>
</dbReference>
<feature type="region of interest" description="Disordered" evidence="2">
    <location>
        <begin position="508"/>
        <end position="530"/>
    </location>
</feature>